<protein>
    <recommendedName>
        <fullName evidence="3">DUF3105 domain-containing protein</fullName>
    </recommendedName>
</protein>
<organism evidence="1 2">
    <name type="scientific">Actinocatenispora sera</name>
    <dbReference type="NCBI Taxonomy" id="390989"/>
    <lineage>
        <taxon>Bacteria</taxon>
        <taxon>Bacillati</taxon>
        <taxon>Actinomycetota</taxon>
        <taxon>Actinomycetes</taxon>
        <taxon>Micromonosporales</taxon>
        <taxon>Micromonosporaceae</taxon>
        <taxon>Actinocatenispora</taxon>
    </lineage>
</organism>
<sequence>MSRFLWRAAAVGAIVAAVVALLVGPYRAQLVATAAGSRAPSRAAPCLPGTGVAIMDSPHISVARAASVRYNSDPPTSGPHFPFVAAVGIYTAPLPDGLTVHALEHGHVVIHYPPATAPATVRLLRDVQRRFPADTLLVPRPGLRSITLTAWGRIDRLPRYDEARIVRFVTALRGRYDHHWTRPDGC</sequence>
<evidence type="ECO:0000313" key="2">
    <source>
        <dbReference type="Proteomes" id="UP000680750"/>
    </source>
</evidence>
<gene>
    <name evidence="1" type="ORF">Asera_25630</name>
</gene>
<proteinExistence type="predicted"/>
<evidence type="ECO:0008006" key="3">
    <source>
        <dbReference type="Google" id="ProtNLM"/>
    </source>
</evidence>
<keyword evidence="2" id="KW-1185">Reference proteome</keyword>
<dbReference type="KEGG" id="aser:Asera_25630"/>
<accession>A0A810L0M0</accession>
<dbReference type="AlphaFoldDB" id="A0A810L0M0"/>
<dbReference type="OrthoDB" id="164831at2"/>
<dbReference type="EMBL" id="AP023354">
    <property type="protein sequence ID" value="BCJ28455.1"/>
    <property type="molecule type" value="Genomic_DNA"/>
</dbReference>
<dbReference type="InterPro" id="IPR021454">
    <property type="entry name" value="DUF3105"/>
</dbReference>
<name>A0A810L0M0_9ACTN</name>
<dbReference type="Proteomes" id="UP000680750">
    <property type="component" value="Chromosome"/>
</dbReference>
<reference evidence="1" key="1">
    <citation type="submission" date="2020-08" db="EMBL/GenBank/DDBJ databases">
        <title>Whole genome shotgun sequence of Actinocatenispora sera NBRC 101916.</title>
        <authorList>
            <person name="Komaki H."/>
            <person name="Tamura T."/>
        </authorList>
    </citation>
    <scope>NUCLEOTIDE SEQUENCE</scope>
    <source>
        <strain evidence="1">NBRC 101916</strain>
    </source>
</reference>
<evidence type="ECO:0000313" key="1">
    <source>
        <dbReference type="EMBL" id="BCJ28455.1"/>
    </source>
</evidence>
<dbReference type="Pfam" id="PF11303">
    <property type="entry name" value="DUF3105"/>
    <property type="match status" value="1"/>
</dbReference>
<dbReference type="RefSeq" id="WP_051802096.1">
    <property type="nucleotide sequence ID" value="NZ_AP023354.1"/>
</dbReference>